<comment type="similarity">
    <text evidence="2">Belongs to the TMEM175 family.</text>
</comment>
<keyword evidence="7" id="KW-0630">Potassium</keyword>
<keyword evidence="15" id="KW-1185">Reference proteome</keyword>
<keyword evidence="9" id="KW-0406">Ion transport</keyword>
<evidence type="ECO:0000313" key="14">
    <source>
        <dbReference type="EMBL" id="RFF30686.1"/>
    </source>
</evidence>
<feature type="transmembrane region" description="Helical" evidence="13">
    <location>
        <begin position="127"/>
        <end position="150"/>
    </location>
</feature>
<proteinExistence type="inferred from homology"/>
<keyword evidence="8 13" id="KW-1133">Transmembrane helix</keyword>
<name>A0A3E1K9B1_9GAMM</name>
<evidence type="ECO:0000256" key="13">
    <source>
        <dbReference type="SAM" id="Phobius"/>
    </source>
</evidence>
<dbReference type="RefSeq" id="WP_116650427.1">
    <property type="nucleotide sequence ID" value="NZ_QUZK01000033.1"/>
</dbReference>
<evidence type="ECO:0000256" key="8">
    <source>
        <dbReference type="ARBA" id="ARBA00022989"/>
    </source>
</evidence>
<evidence type="ECO:0000313" key="15">
    <source>
        <dbReference type="Proteomes" id="UP000260351"/>
    </source>
</evidence>
<evidence type="ECO:0000256" key="6">
    <source>
        <dbReference type="ARBA" id="ARBA00022826"/>
    </source>
</evidence>
<evidence type="ECO:0000256" key="3">
    <source>
        <dbReference type="ARBA" id="ARBA00022448"/>
    </source>
</evidence>
<evidence type="ECO:0000256" key="4">
    <source>
        <dbReference type="ARBA" id="ARBA00022538"/>
    </source>
</evidence>
<reference evidence="14 15" key="1">
    <citation type="submission" date="2018-08" db="EMBL/GenBank/DDBJ databases">
        <title>Wenzhouxiangella salilacus sp. nov., a novel bacterium isolated from a saline lake in Xinjiang Province, China.</title>
        <authorList>
            <person name="Han S."/>
        </authorList>
    </citation>
    <scope>NUCLEOTIDE SEQUENCE [LARGE SCALE GENOMIC DNA]</scope>
    <source>
        <strain evidence="14 15">XDB06</strain>
    </source>
</reference>
<feature type="transmembrane region" description="Helical" evidence="13">
    <location>
        <begin position="171"/>
        <end position="189"/>
    </location>
</feature>
<evidence type="ECO:0000256" key="5">
    <source>
        <dbReference type="ARBA" id="ARBA00022692"/>
    </source>
</evidence>
<dbReference type="Pfam" id="PF06736">
    <property type="entry name" value="TMEM175"/>
    <property type="match status" value="1"/>
</dbReference>
<gene>
    <name evidence="14" type="ORF">DZC52_07070</name>
</gene>
<comment type="catalytic activity">
    <reaction evidence="12">
        <text>K(+)(in) = K(+)(out)</text>
        <dbReference type="Rhea" id="RHEA:29463"/>
        <dbReference type="ChEBI" id="CHEBI:29103"/>
    </reaction>
</comment>
<accession>A0A3E1K9B1</accession>
<dbReference type="AlphaFoldDB" id="A0A3E1K9B1"/>
<sequence>MGPRRSRALTRLDTFTDAAFAFAVTMLAISIDEIPGSYPELIEALKGAPAFIVSFAMLLLYWRAHQTWSERFGLDDLPSVLLTAALIVVVMIYVYPLKIMFGAGLSSVSGGWLPSNFDIETHYRFRVVATIFSIGFACLSGIIAALYLHAWRKRSELEMSAPEAFDTAAESLAWAIVAGWGGLSILLAWTLNADWLPLAVWIYCGLAVFGPAFDFFQRRVARKRFA</sequence>
<dbReference type="InterPro" id="IPR010617">
    <property type="entry name" value="TMEM175-like"/>
</dbReference>
<evidence type="ECO:0000256" key="11">
    <source>
        <dbReference type="ARBA" id="ARBA00023303"/>
    </source>
</evidence>
<comment type="subcellular location">
    <subcellularLocation>
        <location evidence="1">Membrane</location>
        <topology evidence="1">Multi-pass membrane protein</topology>
    </subcellularLocation>
</comment>
<dbReference type="GO" id="GO:0005267">
    <property type="term" value="F:potassium channel activity"/>
    <property type="evidence" value="ECO:0007669"/>
    <property type="project" value="UniProtKB-KW"/>
</dbReference>
<evidence type="ECO:0000256" key="9">
    <source>
        <dbReference type="ARBA" id="ARBA00023065"/>
    </source>
</evidence>
<keyword evidence="5 13" id="KW-0812">Transmembrane</keyword>
<evidence type="ECO:0000256" key="2">
    <source>
        <dbReference type="ARBA" id="ARBA00006920"/>
    </source>
</evidence>
<keyword evidence="4" id="KW-0633">Potassium transport</keyword>
<evidence type="ECO:0000256" key="10">
    <source>
        <dbReference type="ARBA" id="ARBA00023136"/>
    </source>
</evidence>
<keyword evidence="6" id="KW-0631">Potassium channel</keyword>
<keyword evidence="10 13" id="KW-0472">Membrane</keyword>
<dbReference type="GO" id="GO:0016020">
    <property type="term" value="C:membrane"/>
    <property type="evidence" value="ECO:0007669"/>
    <property type="project" value="UniProtKB-SubCell"/>
</dbReference>
<dbReference type="EMBL" id="QUZK01000033">
    <property type="protein sequence ID" value="RFF30686.1"/>
    <property type="molecule type" value="Genomic_DNA"/>
</dbReference>
<evidence type="ECO:0000256" key="1">
    <source>
        <dbReference type="ARBA" id="ARBA00004141"/>
    </source>
</evidence>
<dbReference type="GO" id="GO:0015252">
    <property type="term" value="F:proton channel activity"/>
    <property type="evidence" value="ECO:0007669"/>
    <property type="project" value="InterPro"/>
</dbReference>
<dbReference type="OrthoDB" id="7570568at2"/>
<feature type="transmembrane region" description="Helical" evidence="13">
    <location>
        <begin position="43"/>
        <end position="62"/>
    </location>
</feature>
<dbReference type="Proteomes" id="UP000260351">
    <property type="component" value="Unassembled WGS sequence"/>
</dbReference>
<feature type="transmembrane region" description="Helical" evidence="13">
    <location>
        <begin position="74"/>
        <end position="95"/>
    </location>
</feature>
<evidence type="ECO:0000256" key="12">
    <source>
        <dbReference type="ARBA" id="ARBA00034430"/>
    </source>
</evidence>
<evidence type="ECO:0000256" key="7">
    <source>
        <dbReference type="ARBA" id="ARBA00022958"/>
    </source>
</evidence>
<feature type="transmembrane region" description="Helical" evidence="13">
    <location>
        <begin position="12"/>
        <end position="31"/>
    </location>
</feature>
<keyword evidence="11" id="KW-0407">Ion channel</keyword>
<comment type="caution">
    <text evidence="14">The sequence shown here is derived from an EMBL/GenBank/DDBJ whole genome shotgun (WGS) entry which is preliminary data.</text>
</comment>
<keyword evidence="3" id="KW-0813">Transport</keyword>
<feature type="transmembrane region" description="Helical" evidence="13">
    <location>
        <begin position="195"/>
        <end position="216"/>
    </location>
</feature>
<protein>
    <submittedName>
        <fullName evidence="14">DUF1211 domain-containing protein</fullName>
    </submittedName>
</protein>
<organism evidence="14 15">
    <name type="scientific">Wenzhouxiangella sediminis</name>
    <dbReference type="NCBI Taxonomy" id="1792836"/>
    <lineage>
        <taxon>Bacteria</taxon>
        <taxon>Pseudomonadati</taxon>
        <taxon>Pseudomonadota</taxon>
        <taxon>Gammaproteobacteria</taxon>
        <taxon>Chromatiales</taxon>
        <taxon>Wenzhouxiangellaceae</taxon>
        <taxon>Wenzhouxiangella</taxon>
    </lineage>
</organism>